<dbReference type="EMBL" id="BARU01000470">
    <property type="protein sequence ID" value="GAH21054.1"/>
    <property type="molecule type" value="Genomic_DNA"/>
</dbReference>
<name>X1EV62_9ZZZZ</name>
<gene>
    <name evidence="1" type="ORF">S03H2_01577</name>
</gene>
<proteinExistence type="predicted"/>
<comment type="caution">
    <text evidence="1">The sequence shown here is derived from an EMBL/GenBank/DDBJ whole genome shotgun (WGS) entry which is preliminary data.</text>
</comment>
<organism evidence="1">
    <name type="scientific">marine sediment metagenome</name>
    <dbReference type="NCBI Taxonomy" id="412755"/>
    <lineage>
        <taxon>unclassified sequences</taxon>
        <taxon>metagenomes</taxon>
        <taxon>ecological metagenomes</taxon>
    </lineage>
</organism>
<dbReference type="AlphaFoldDB" id="X1EV62"/>
<reference evidence="1" key="1">
    <citation type="journal article" date="2014" name="Front. Microbiol.">
        <title>High frequency of phylogenetically diverse reductive dehalogenase-homologous genes in deep subseafloor sedimentary metagenomes.</title>
        <authorList>
            <person name="Kawai M."/>
            <person name="Futagami T."/>
            <person name="Toyoda A."/>
            <person name="Takaki Y."/>
            <person name="Nishi S."/>
            <person name="Hori S."/>
            <person name="Arai W."/>
            <person name="Tsubouchi T."/>
            <person name="Morono Y."/>
            <person name="Uchiyama I."/>
            <person name="Ito T."/>
            <person name="Fujiyama A."/>
            <person name="Inagaki F."/>
            <person name="Takami H."/>
        </authorList>
    </citation>
    <scope>NUCLEOTIDE SEQUENCE</scope>
    <source>
        <strain evidence="1">Expedition CK06-06</strain>
    </source>
</reference>
<sequence length="44" mass="5218">MKHLTIHKHREPNYLRAYKAPAYKAADIYVPSYLRAYKTPSLQL</sequence>
<protein>
    <submittedName>
        <fullName evidence="1">Uncharacterized protein</fullName>
    </submittedName>
</protein>
<accession>X1EV62</accession>
<evidence type="ECO:0000313" key="1">
    <source>
        <dbReference type="EMBL" id="GAH21054.1"/>
    </source>
</evidence>